<accession>A0A4C1WUN1</accession>
<reference evidence="2 3" key="1">
    <citation type="journal article" date="2019" name="Commun. Biol.">
        <title>The bagworm genome reveals a unique fibroin gene that provides high tensile strength.</title>
        <authorList>
            <person name="Kono N."/>
            <person name="Nakamura H."/>
            <person name="Ohtoshi R."/>
            <person name="Tomita M."/>
            <person name="Numata K."/>
            <person name="Arakawa K."/>
        </authorList>
    </citation>
    <scope>NUCLEOTIDE SEQUENCE [LARGE SCALE GENOMIC DNA]</scope>
</reference>
<evidence type="ECO:0000313" key="2">
    <source>
        <dbReference type="EMBL" id="GBP54580.1"/>
    </source>
</evidence>
<comment type="caution">
    <text evidence="2">The sequence shown here is derived from an EMBL/GenBank/DDBJ whole genome shotgun (WGS) entry which is preliminary data.</text>
</comment>
<keyword evidence="3" id="KW-1185">Reference proteome</keyword>
<feature type="region of interest" description="Disordered" evidence="1">
    <location>
        <begin position="31"/>
        <end position="114"/>
    </location>
</feature>
<proteinExistence type="predicted"/>
<protein>
    <submittedName>
        <fullName evidence="2">Uncharacterized protein</fullName>
    </submittedName>
</protein>
<gene>
    <name evidence="2" type="ORF">EVAR_33049_1</name>
</gene>
<evidence type="ECO:0000313" key="3">
    <source>
        <dbReference type="Proteomes" id="UP000299102"/>
    </source>
</evidence>
<dbReference type="Proteomes" id="UP000299102">
    <property type="component" value="Unassembled WGS sequence"/>
</dbReference>
<sequence>MNDWTVAQPFEVPATTAVKYLVACHATASVQQSTGCEAARSTRRTVPSRDTNSAASRTRQMNSEFGLRRGALSGRPRRGHLFAYDSPRLRVSNSRFTTTARRRPSRRDDSTKNK</sequence>
<name>A0A4C1WUN1_EUMVA</name>
<organism evidence="2 3">
    <name type="scientific">Eumeta variegata</name>
    <name type="common">Bagworm moth</name>
    <name type="synonym">Eumeta japonica</name>
    <dbReference type="NCBI Taxonomy" id="151549"/>
    <lineage>
        <taxon>Eukaryota</taxon>
        <taxon>Metazoa</taxon>
        <taxon>Ecdysozoa</taxon>
        <taxon>Arthropoda</taxon>
        <taxon>Hexapoda</taxon>
        <taxon>Insecta</taxon>
        <taxon>Pterygota</taxon>
        <taxon>Neoptera</taxon>
        <taxon>Endopterygota</taxon>
        <taxon>Lepidoptera</taxon>
        <taxon>Glossata</taxon>
        <taxon>Ditrysia</taxon>
        <taxon>Tineoidea</taxon>
        <taxon>Psychidae</taxon>
        <taxon>Oiketicinae</taxon>
        <taxon>Eumeta</taxon>
    </lineage>
</organism>
<dbReference type="AlphaFoldDB" id="A0A4C1WUN1"/>
<feature type="compositionally biased region" description="Polar residues" evidence="1">
    <location>
        <begin position="44"/>
        <end position="63"/>
    </location>
</feature>
<dbReference type="EMBL" id="BGZK01000650">
    <property type="protein sequence ID" value="GBP54580.1"/>
    <property type="molecule type" value="Genomic_DNA"/>
</dbReference>
<evidence type="ECO:0000256" key="1">
    <source>
        <dbReference type="SAM" id="MobiDB-lite"/>
    </source>
</evidence>